<dbReference type="RefSeq" id="WP_205944465.1">
    <property type="nucleotide sequence ID" value="NZ_JAAQPH010000004.1"/>
</dbReference>
<accession>A0A967C475</accession>
<keyword evidence="2" id="KW-1185">Reference proteome</keyword>
<protein>
    <submittedName>
        <fullName evidence="1">Uncharacterized protein</fullName>
    </submittedName>
</protein>
<sequence length="92" mass="10419">MFRQAFADKVLTSEDMTFTLHADGRISGRIGESLLTGAWYWQDQYFCRTAELDGEDLGLDCEIIERRGHQMRYIRDKGNGEASIVDVGVDVA</sequence>
<dbReference type="EMBL" id="JAAQPH010000004">
    <property type="protein sequence ID" value="NIA68380.1"/>
    <property type="molecule type" value="Genomic_DNA"/>
</dbReference>
<comment type="caution">
    <text evidence="1">The sequence shown here is derived from an EMBL/GenBank/DDBJ whole genome shotgun (WGS) entry which is preliminary data.</text>
</comment>
<gene>
    <name evidence="1" type="ORF">HBA54_07225</name>
</gene>
<name>A0A967C475_9PROT</name>
<proteinExistence type="predicted"/>
<dbReference type="AlphaFoldDB" id="A0A967C475"/>
<evidence type="ECO:0000313" key="2">
    <source>
        <dbReference type="Proteomes" id="UP000761264"/>
    </source>
</evidence>
<dbReference type="Proteomes" id="UP000761264">
    <property type="component" value="Unassembled WGS sequence"/>
</dbReference>
<evidence type="ECO:0000313" key="1">
    <source>
        <dbReference type="EMBL" id="NIA68380.1"/>
    </source>
</evidence>
<organism evidence="1 2">
    <name type="scientific">Pelagibius litoralis</name>
    <dbReference type="NCBI Taxonomy" id="374515"/>
    <lineage>
        <taxon>Bacteria</taxon>
        <taxon>Pseudomonadati</taxon>
        <taxon>Pseudomonadota</taxon>
        <taxon>Alphaproteobacteria</taxon>
        <taxon>Rhodospirillales</taxon>
        <taxon>Rhodovibrionaceae</taxon>
        <taxon>Pelagibius</taxon>
    </lineage>
</organism>
<reference evidence="1" key="1">
    <citation type="submission" date="2020-03" db="EMBL/GenBank/DDBJ databases">
        <title>Genome of Pelagibius litoralis DSM 21314T.</title>
        <authorList>
            <person name="Wang G."/>
        </authorList>
    </citation>
    <scope>NUCLEOTIDE SEQUENCE</scope>
    <source>
        <strain evidence="1">DSM 21314</strain>
    </source>
</reference>